<dbReference type="Pfam" id="PF07732">
    <property type="entry name" value="Cu-oxidase_3"/>
    <property type="match status" value="1"/>
</dbReference>
<comment type="caution">
    <text evidence="3">The sequence shown here is derived from an EMBL/GenBank/DDBJ whole genome shotgun (WGS) entry which is preliminary data.</text>
</comment>
<feature type="domain" description="Plastocyanin-like" evidence="2">
    <location>
        <begin position="112"/>
        <end position="190"/>
    </location>
</feature>
<dbReference type="InterPro" id="IPR008972">
    <property type="entry name" value="Cupredoxin"/>
</dbReference>
<dbReference type="EMBL" id="JASCZI010241695">
    <property type="protein sequence ID" value="MED6205080.1"/>
    <property type="molecule type" value="Genomic_DNA"/>
</dbReference>
<dbReference type="InterPro" id="IPR045087">
    <property type="entry name" value="Cu-oxidase_fam"/>
</dbReference>
<protein>
    <recommendedName>
        <fullName evidence="2">Plastocyanin-like domain-containing protein</fullName>
    </recommendedName>
</protein>
<dbReference type="InterPro" id="IPR011707">
    <property type="entry name" value="Cu-oxidase-like_N"/>
</dbReference>
<dbReference type="PANTHER" id="PTHR11709:SF115">
    <property type="entry name" value="OS07G0119400 PROTEIN"/>
    <property type="match status" value="1"/>
</dbReference>
<accession>A0ABU6Y5M8</accession>
<gene>
    <name evidence="3" type="ORF">PIB30_014768</name>
</gene>
<dbReference type="PANTHER" id="PTHR11709">
    <property type="entry name" value="MULTI-COPPER OXIDASE"/>
    <property type="match status" value="1"/>
</dbReference>
<evidence type="ECO:0000313" key="4">
    <source>
        <dbReference type="Proteomes" id="UP001341840"/>
    </source>
</evidence>
<evidence type="ECO:0000313" key="3">
    <source>
        <dbReference type="EMBL" id="MED6205080.1"/>
    </source>
</evidence>
<proteinExistence type="inferred from homology"/>
<evidence type="ECO:0000259" key="2">
    <source>
        <dbReference type="Pfam" id="PF07732"/>
    </source>
</evidence>
<keyword evidence="4" id="KW-1185">Reference proteome</keyword>
<dbReference type="Proteomes" id="UP001341840">
    <property type="component" value="Unassembled WGS sequence"/>
</dbReference>
<dbReference type="Gene3D" id="2.60.40.420">
    <property type="entry name" value="Cupredoxins - blue copper proteins"/>
    <property type="match status" value="1"/>
</dbReference>
<reference evidence="3 4" key="1">
    <citation type="journal article" date="2023" name="Plants (Basel)">
        <title>Bridging the Gap: Combining Genomics and Transcriptomics Approaches to Understand Stylosanthes scabra, an Orphan Legume from the Brazilian Caatinga.</title>
        <authorList>
            <person name="Ferreira-Neto J.R.C."/>
            <person name="da Silva M.D."/>
            <person name="Binneck E."/>
            <person name="de Melo N.F."/>
            <person name="da Silva R.H."/>
            <person name="de Melo A.L.T.M."/>
            <person name="Pandolfi V."/>
            <person name="Bustamante F.O."/>
            <person name="Brasileiro-Vidal A.C."/>
            <person name="Benko-Iseppon A.M."/>
        </authorList>
    </citation>
    <scope>NUCLEOTIDE SEQUENCE [LARGE SCALE GENOMIC DNA]</scope>
    <source>
        <tissue evidence="3">Leaves</tissue>
    </source>
</reference>
<organism evidence="3 4">
    <name type="scientific">Stylosanthes scabra</name>
    <dbReference type="NCBI Taxonomy" id="79078"/>
    <lineage>
        <taxon>Eukaryota</taxon>
        <taxon>Viridiplantae</taxon>
        <taxon>Streptophyta</taxon>
        <taxon>Embryophyta</taxon>
        <taxon>Tracheophyta</taxon>
        <taxon>Spermatophyta</taxon>
        <taxon>Magnoliopsida</taxon>
        <taxon>eudicotyledons</taxon>
        <taxon>Gunneridae</taxon>
        <taxon>Pentapetalae</taxon>
        <taxon>rosids</taxon>
        <taxon>fabids</taxon>
        <taxon>Fabales</taxon>
        <taxon>Fabaceae</taxon>
        <taxon>Papilionoideae</taxon>
        <taxon>50 kb inversion clade</taxon>
        <taxon>dalbergioids sensu lato</taxon>
        <taxon>Dalbergieae</taxon>
        <taxon>Pterocarpus clade</taxon>
        <taxon>Stylosanthes</taxon>
    </lineage>
</organism>
<dbReference type="SUPFAM" id="SSF49503">
    <property type="entry name" value="Cupredoxins"/>
    <property type="match status" value="1"/>
</dbReference>
<evidence type="ECO:0000256" key="1">
    <source>
        <dbReference type="ARBA" id="ARBA00010609"/>
    </source>
</evidence>
<sequence length="211" mass="24084">MINRFQKTYVILTVTASLLLEEFKGAKGYYHHHPRGSNLCCCLLFRPLGYQGKQGVLHFLGVHFKECYEALVIAKFLSLMYSYLNISISRNIVPDEIKGREIHHSFPMTLFQFPGPRLDLVTNDNLVLILINKLDEPFLVTWNDIKQRKNSWQDGVLGTKCTISPNSNYTYKFQTKDEIGSFSYFPSTAFVKLVNSFSVTFALKIAVLGLG</sequence>
<name>A0ABU6Y5M8_9FABA</name>
<comment type="similarity">
    <text evidence="1">Belongs to the multicopper oxidase family.</text>
</comment>